<dbReference type="RefSeq" id="WP_139647343.1">
    <property type="nucleotide sequence ID" value="NZ_BAAAZS010000107.1"/>
</dbReference>
<organism evidence="3 4">
    <name type="scientific">Streptomyces sedi</name>
    <dbReference type="NCBI Taxonomy" id="555059"/>
    <lineage>
        <taxon>Bacteria</taxon>
        <taxon>Bacillati</taxon>
        <taxon>Actinomycetota</taxon>
        <taxon>Actinomycetes</taxon>
        <taxon>Kitasatosporales</taxon>
        <taxon>Streptomycetaceae</taxon>
        <taxon>Streptomyces</taxon>
    </lineage>
</organism>
<dbReference type="CDD" id="cd07563">
    <property type="entry name" value="Peptidase_S41_IRBP"/>
    <property type="match status" value="1"/>
</dbReference>
<dbReference type="PANTHER" id="PTHR11261:SF3">
    <property type="entry name" value="RETINOL-BINDING PROTEIN 3"/>
    <property type="match status" value="1"/>
</dbReference>
<accession>A0A5C4UVR4</accession>
<sequence>MAPARLSRHARLARPRNRAALLALSLAVTTTGLAACAGDARGADAEPFSPDGVWTTDGYGTLVEVEGDRLRTYDVTTLSCLPGLVTGERAGEPGEDGGVTFASEETSPITVTPDGANGARWSFADSVGDRALHRLEALPENCGEEPAGDPVEAFDVFWQTYAEQYPFFEARGVDWEAVREEYRPRVTEETTEDELFALLREMIEPLHDAHTSLASPSGDYYAGHREDTELPDAELIQRIEEATAESVGAEQRRWANGAVSYADMADGVGYLRITSFTGYTDEDGYAEDVAELDRALDEVFTEARTEGPDALRGLVLDLRFNGGGSDRLGLHVASRLTDRPYVAYTKHARNDPDDPAGHTPDQEIRVEPFDGPTYDGPVAVLTSRLTISAAETTTQSLLGREPGVTLVGENTQGSFSDTLDRTLPGGWSFALPNEEFLTEDGRTFDIAGIPPAVATPVFTDEEFEAHRDSALTEARALLGGDAG</sequence>
<name>A0A5C4UVR4_9ACTN</name>
<reference evidence="3 4" key="1">
    <citation type="submission" date="2019-06" db="EMBL/GenBank/DDBJ databases">
        <title>Draft genome of Streptomyces sedi sp. JCM16909.</title>
        <authorList>
            <person name="Klykleung N."/>
            <person name="Tanasupawat S."/>
            <person name="Kudo T."/>
            <person name="Yuki M."/>
            <person name="Ohkuma M."/>
        </authorList>
    </citation>
    <scope>NUCLEOTIDE SEQUENCE [LARGE SCALE GENOMIC DNA]</scope>
    <source>
        <strain evidence="3 4">JCM 16909</strain>
    </source>
</reference>
<dbReference type="GO" id="GO:0006508">
    <property type="term" value="P:proteolysis"/>
    <property type="evidence" value="ECO:0007669"/>
    <property type="project" value="InterPro"/>
</dbReference>
<dbReference type="OrthoDB" id="9758793at2"/>
<dbReference type="InterPro" id="IPR029045">
    <property type="entry name" value="ClpP/crotonase-like_dom_sf"/>
</dbReference>
<dbReference type="EMBL" id="VDGT01000016">
    <property type="protein sequence ID" value="TNM27722.1"/>
    <property type="molecule type" value="Genomic_DNA"/>
</dbReference>
<feature type="chain" id="PRO_5038371319" evidence="1">
    <location>
        <begin position="35"/>
        <end position="483"/>
    </location>
</feature>
<evidence type="ECO:0000313" key="4">
    <source>
        <dbReference type="Proteomes" id="UP000311713"/>
    </source>
</evidence>
<feature type="domain" description="Tail specific protease" evidence="2">
    <location>
        <begin position="228"/>
        <end position="456"/>
    </location>
</feature>
<dbReference type="GO" id="GO:0008236">
    <property type="term" value="F:serine-type peptidase activity"/>
    <property type="evidence" value="ECO:0007669"/>
    <property type="project" value="InterPro"/>
</dbReference>
<evidence type="ECO:0000259" key="2">
    <source>
        <dbReference type="SMART" id="SM00245"/>
    </source>
</evidence>
<dbReference type="InterPro" id="IPR005151">
    <property type="entry name" value="Tail-specific_protease"/>
</dbReference>
<dbReference type="PANTHER" id="PTHR11261">
    <property type="entry name" value="INTERPHOTORECEPTOR RETINOID-BINDING PROTEIN"/>
    <property type="match status" value="1"/>
</dbReference>
<dbReference type="SUPFAM" id="SSF52096">
    <property type="entry name" value="ClpP/crotonase"/>
    <property type="match status" value="1"/>
</dbReference>
<dbReference type="Proteomes" id="UP000311713">
    <property type="component" value="Unassembled WGS sequence"/>
</dbReference>
<comment type="caution">
    <text evidence="3">The sequence shown here is derived from an EMBL/GenBank/DDBJ whole genome shotgun (WGS) entry which is preliminary data.</text>
</comment>
<proteinExistence type="predicted"/>
<dbReference type="InterPro" id="IPR028204">
    <property type="entry name" value="Tricorn_C1"/>
</dbReference>
<evidence type="ECO:0000256" key="1">
    <source>
        <dbReference type="SAM" id="SignalP"/>
    </source>
</evidence>
<keyword evidence="1" id="KW-0732">Signal</keyword>
<dbReference type="Pfam" id="PF14684">
    <property type="entry name" value="Tricorn_C1"/>
    <property type="match status" value="1"/>
</dbReference>
<dbReference type="SMART" id="SM00245">
    <property type="entry name" value="TSPc"/>
    <property type="match status" value="1"/>
</dbReference>
<feature type="signal peptide" evidence="1">
    <location>
        <begin position="1"/>
        <end position="34"/>
    </location>
</feature>
<keyword evidence="4" id="KW-1185">Reference proteome</keyword>
<protein>
    <submittedName>
        <fullName evidence="3">S41 family peptidase</fullName>
    </submittedName>
</protein>
<gene>
    <name evidence="3" type="ORF">FH715_20155</name>
</gene>
<dbReference type="Pfam" id="PF03572">
    <property type="entry name" value="Peptidase_S41"/>
    <property type="match status" value="1"/>
</dbReference>
<dbReference type="Gene3D" id="3.30.750.44">
    <property type="match status" value="1"/>
</dbReference>
<evidence type="ECO:0000313" key="3">
    <source>
        <dbReference type="EMBL" id="TNM27722.1"/>
    </source>
</evidence>
<dbReference type="Gene3D" id="3.90.226.10">
    <property type="entry name" value="2-enoyl-CoA Hydratase, Chain A, domain 1"/>
    <property type="match status" value="1"/>
</dbReference>
<dbReference type="AlphaFoldDB" id="A0A5C4UVR4"/>